<feature type="region of interest" description="Disordered" evidence="1">
    <location>
        <begin position="23"/>
        <end position="61"/>
    </location>
</feature>
<protein>
    <submittedName>
        <fullName evidence="2">Uncharacterized protein</fullName>
    </submittedName>
</protein>
<dbReference type="AlphaFoldDB" id="A0A814DMD5"/>
<name>A0A814DMD5_9BILA</name>
<proteinExistence type="predicted"/>
<feature type="compositionally biased region" description="Low complexity" evidence="1">
    <location>
        <begin position="32"/>
        <end position="48"/>
    </location>
</feature>
<evidence type="ECO:0000313" key="2">
    <source>
        <dbReference type="EMBL" id="CAF0956035.1"/>
    </source>
</evidence>
<organism evidence="2 3">
    <name type="scientific">Adineta steineri</name>
    <dbReference type="NCBI Taxonomy" id="433720"/>
    <lineage>
        <taxon>Eukaryota</taxon>
        <taxon>Metazoa</taxon>
        <taxon>Spiralia</taxon>
        <taxon>Gnathifera</taxon>
        <taxon>Rotifera</taxon>
        <taxon>Eurotatoria</taxon>
        <taxon>Bdelloidea</taxon>
        <taxon>Adinetida</taxon>
        <taxon>Adinetidae</taxon>
        <taxon>Adineta</taxon>
    </lineage>
</organism>
<reference evidence="2" key="1">
    <citation type="submission" date="2021-02" db="EMBL/GenBank/DDBJ databases">
        <authorList>
            <person name="Nowell W R."/>
        </authorList>
    </citation>
    <scope>NUCLEOTIDE SEQUENCE</scope>
</reference>
<accession>A0A814DMD5</accession>
<sequence length="96" mass="11076">MPTRIYFVIINILLKLYQIPKEQTSNSDVVPSTQNTTTSSSSSIVTTTKNKKHKKKHLSDDQRMLTDMPDERLAAYGLNPKNFRNFVVFNKDKKTK</sequence>
<evidence type="ECO:0000313" key="3">
    <source>
        <dbReference type="Proteomes" id="UP000663860"/>
    </source>
</evidence>
<dbReference type="EMBL" id="CAJNOE010000131">
    <property type="protein sequence ID" value="CAF0956035.1"/>
    <property type="molecule type" value="Genomic_DNA"/>
</dbReference>
<evidence type="ECO:0000256" key="1">
    <source>
        <dbReference type="SAM" id="MobiDB-lite"/>
    </source>
</evidence>
<comment type="caution">
    <text evidence="2">The sequence shown here is derived from an EMBL/GenBank/DDBJ whole genome shotgun (WGS) entry which is preliminary data.</text>
</comment>
<gene>
    <name evidence="2" type="ORF">IZO911_LOCUS15277</name>
</gene>
<dbReference type="Proteomes" id="UP000663860">
    <property type="component" value="Unassembled WGS sequence"/>
</dbReference>